<keyword evidence="2" id="KW-0808">Transferase</keyword>
<accession>A0ABR3Y615</accession>
<dbReference type="SUPFAM" id="SSF46785">
    <property type="entry name" value="Winged helix' DNA-binding domain"/>
    <property type="match status" value="1"/>
</dbReference>
<evidence type="ECO:0000313" key="6">
    <source>
        <dbReference type="Proteomes" id="UP001583177"/>
    </source>
</evidence>
<dbReference type="InterPro" id="IPR036388">
    <property type="entry name" value="WH-like_DNA-bd_sf"/>
</dbReference>
<dbReference type="Proteomes" id="UP001583177">
    <property type="component" value="Unassembled WGS sequence"/>
</dbReference>
<dbReference type="PANTHER" id="PTHR43712:SF12">
    <property type="entry name" value="STERIGMATOCYSTIN 8-O-METHYLTRANSFERASE"/>
    <property type="match status" value="1"/>
</dbReference>
<evidence type="ECO:0000256" key="3">
    <source>
        <dbReference type="ARBA" id="ARBA00022691"/>
    </source>
</evidence>
<organism evidence="5 6">
    <name type="scientific">Diaporthe australafricana</name>
    <dbReference type="NCBI Taxonomy" id="127596"/>
    <lineage>
        <taxon>Eukaryota</taxon>
        <taxon>Fungi</taxon>
        <taxon>Dikarya</taxon>
        <taxon>Ascomycota</taxon>
        <taxon>Pezizomycotina</taxon>
        <taxon>Sordariomycetes</taxon>
        <taxon>Sordariomycetidae</taxon>
        <taxon>Diaporthales</taxon>
        <taxon>Diaporthaceae</taxon>
        <taxon>Diaporthe</taxon>
    </lineage>
</organism>
<comment type="caution">
    <text evidence="5">The sequence shown here is derived from an EMBL/GenBank/DDBJ whole genome shotgun (WGS) entry which is preliminary data.</text>
</comment>
<name>A0ABR3Y615_9PEZI</name>
<dbReference type="Gene3D" id="3.40.50.150">
    <property type="entry name" value="Vaccinia Virus protein VP39"/>
    <property type="match status" value="1"/>
</dbReference>
<dbReference type="PANTHER" id="PTHR43712">
    <property type="entry name" value="PUTATIVE (AFU_ORTHOLOGUE AFUA_4G14580)-RELATED"/>
    <property type="match status" value="1"/>
</dbReference>
<dbReference type="CDD" id="cd02440">
    <property type="entry name" value="AdoMet_MTases"/>
    <property type="match status" value="1"/>
</dbReference>
<dbReference type="Gene3D" id="1.10.10.10">
    <property type="entry name" value="Winged helix-like DNA-binding domain superfamily/Winged helix DNA-binding domain"/>
    <property type="match status" value="1"/>
</dbReference>
<dbReference type="InterPro" id="IPR016461">
    <property type="entry name" value="COMT-like"/>
</dbReference>
<dbReference type="InterPro" id="IPR029063">
    <property type="entry name" value="SAM-dependent_MTases_sf"/>
</dbReference>
<keyword evidence="6" id="KW-1185">Reference proteome</keyword>
<evidence type="ECO:0000313" key="5">
    <source>
        <dbReference type="EMBL" id="KAL1883174.1"/>
    </source>
</evidence>
<proteinExistence type="predicted"/>
<gene>
    <name evidence="5" type="ORF">Daus18300_000232</name>
</gene>
<dbReference type="InterPro" id="IPR001077">
    <property type="entry name" value="COMT_C"/>
</dbReference>
<dbReference type="PROSITE" id="PS51683">
    <property type="entry name" value="SAM_OMT_II"/>
    <property type="match status" value="1"/>
</dbReference>
<protein>
    <recommendedName>
        <fullName evidence="4">O-methyltransferase C-terminal domain-containing protein</fullName>
    </recommendedName>
</protein>
<feature type="domain" description="O-methyltransferase C-terminal" evidence="4">
    <location>
        <begin position="202"/>
        <end position="409"/>
    </location>
</feature>
<reference evidence="5 6" key="1">
    <citation type="journal article" date="2024" name="IMA Fungus">
        <title>IMA Genome - F19 : A genome assembly and annotation guide to empower mycologists, including annotated draft genome sequences of Ceratocystis pirilliformis, Diaporthe australafricana, Fusarium ophioides, Paecilomyces lecythidis, and Sporothrix stenoceras.</title>
        <authorList>
            <person name="Aylward J."/>
            <person name="Wilson A.M."/>
            <person name="Visagie C.M."/>
            <person name="Spraker J."/>
            <person name="Barnes I."/>
            <person name="Buitendag C."/>
            <person name="Ceriani C."/>
            <person name="Del Mar Angel L."/>
            <person name="du Plessis D."/>
            <person name="Fuchs T."/>
            <person name="Gasser K."/>
            <person name="Kramer D."/>
            <person name="Li W."/>
            <person name="Munsamy K."/>
            <person name="Piso A."/>
            <person name="Price J.L."/>
            <person name="Sonnekus B."/>
            <person name="Thomas C."/>
            <person name="van der Nest A."/>
            <person name="van Dijk A."/>
            <person name="van Heerden A."/>
            <person name="van Vuuren N."/>
            <person name="Yilmaz N."/>
            <person name="Duong T.A."/>
            <person name="van der Merwe N.A."/>
            <person name="Wingfield M.J."/>
            <person name="Wingfield B.D."/>
        </authorList>
    </citation>
    <scope>NUCLEOTIDE SEQUENCE [LARGE SCALE GENOMIC DNA]</scope>
    <source>
        <strain evidence="5 6">CMW 18300</strain>
    </source>
</reference>
<dbReference type="EMBL" id="JAWRVE010000002">
    <property type="protein sequence ID" value="KAL1883174.1"/>
    <property type="molecule type" value="Genomic_DNA"/>
</dbReference>
<evidence type="ECO:0000259" key="4">
    <source>
        <dbReference type="Pfam" id="PF00891"/>
    </source>
</evidence>
<evidence type="ECO:0000256" key="2">
    <source>
        <dbReference type="ARBA" id="ARBA00022679"/>
    </source>
</evidence>
<dbReference type="SUPFAM" id="SSF53335">
    <property type="entry name" value="S-adenosyl-L-methionine-dependent methyltransferases"/>
    <property type="match status" value="1"/>
</dbReference>
<dbReference type="Pfam" id="PF00891">
    <property type="entry name" value="Methyltransf_2"/>
    <property type="match status" value="1"/>
</dbReference>
<dbReference type="InterPro" id="IPR036390">
    <property type="entry name" value="WH_DNA-bd_sf"/>
</dbReference>
<evidence type="ECO:0000256" key="1">
    <source>
        <dbReference type="ARBA" id="ARBA00022603"/>
    </source>
</evidence>
<sequence>MTKATNGTVSNGAGAYSEADLLALANNILEKTTTVTEYIKANNIPSPTFAPGSPSIPESLISSPLYSSLKTSLENLQRLIDGPRRFWRSFCVQGYDLAAVQVALDFNFFELVPAEGAISLSDLAQKSGLDKDRVGRSVRMMVTLGIFQEQKPDYISHNSISDVLRKDEELRCTVHYSLDEMLKAASNTAETLKEWPSEADSIHCAFNKYHGLPIFSWYAKHPAYAGRFARAMAGATRMDRHINELRDSFPWGDLTGTIVDVGGGSGHISMALAKLFPSLNFIVQDGSKNMLEEGKTLLSADVRDRVSFMQHSFFEPQPVKDAGAYLIRQCTHNWCDRDVVTMFKSIVPGLEASKPGTPFLINDIILPEYTGTLPPHAERELRQIDMIMLVSFGAKQRTKTEFEELLKEADPRFELRRSYADGARLGLLEVYLNQ</sequence>
<keyword evidence="1" id="KW-0489">Methyltransferase</keyword>
<keyword evidence="3" id="KW-0949">S-adenosyl-L-methionine</keyword>